<dbReference type="RefSeq" id="XP_051858136.1">
    <property type="nucleotide sequence ID" value="XM_052002176.1"/>
</dbReference>
<proteinExistence type="predicted"/>
<dbReference type="GeneID" id="127565090"/>
<accession>A0A9C6SQB4</accession>
<protein>
    <submittedName>
        <fullName evidence="3">Uncharacterized protein LOC127565090</fullName>
    </submittedName>
</protein>
<reference evidence="3" key="1">
    <citation type="submission" date="2025-08" db="UniProtKB">
        <authorList>
            <consortium name="RefSeq"/>
        </authorList>
    </citation>
    <scope>IDENTIFICATION</scope>
    <source>
        <strain evidence="3">15112-1751.03</strain>
        <tissue evidence="3">Whole Adult</tissue>
    </source>
</reference>
<dbReference type="Proteomes" id="UP000515160">
    <property type="component" value="Chromosome 2L"/>
</dbReference>
<dbReference type="AlphaFoldDB" id="A0A9C6SQB4"/>
<evidence type="ECO:0000313" key="2">
    <source>
        <dbReference type="Proteomes" id="UP000515160"/>
    </source>
</evidence>
<evidence type="ECO:0000256" key="1">
    <source>
        <dbReference type="SAM" id="MobiDB-lite"/>
    </source>
</evidence>
<keyword evidence="2" id="KW-1185">Reference proteome</keyword>
<sequence>MNNINASSYEHKKFTLLKRKRDQDEDGESDDVIFVSELPAKRRFFRPWVDEPQATSPEQPAQKTAPTTAATTYHANMVRSQRPCLRSPKAQQRRDRNTLACLLSRRARMVKEVAMDQQYKQFKQQHEMNMEQQIRLSLYYVRALQQAMASSQAPLSFNYRDQLQHCGQPEHQQTHIMKRSH</sequence>
<evidence type="ECO:0000313" key="3">
    <source>
        <dbReference type="RefSeq" id="XP_051858136.1"/>
    </source>
</evidence>
<organism evidence="2 3">
    <name type="scientific">Drosophila albomicans</name>
    <name type="common">Fruit fly</name>
    <dbReference type="NCBI Taxonomy" id="7291"/>
    <lineage>
        <taxon>Eukaryota</taxon>
        <taxon>Metazoa</taxon>
        <taxon>Ecdysozoa</taxon>
        <taxon>Arthropoda</taxon>
        <taxon>Hexapoda</taxon>
        <taxon>Insecta</taxon>
        <taxon>Pterygota</taxon>
        <taxon>Neoptera</taxon>
        <taxon>Endopterygota</taxon>
        <taxon>Diptera</taxon>
        <taxon>Brachycera</taxon>
        <taxon>Muscomorpha</taxon>
        <taxon>Ephydroidea</taxon>
        <taxon>Drosophilidae</taxon>
        <taxon>Drosophila</taxon>
    </lineage>
</organism>
<feature type="region of interest" description="Disordered" evidence="1">
    <location>
        <begin position="1"/>
        <end position="31"/>
    </location>
</feature>
<gene>
    <name evidence="3" type="primary">LOC127565090</name>
</gene>
<name>A0A9C6SQB4_DROAB</name>
<dbReference type="OrthoDB" id="7862047at2759"/>